<dbReference type="InterPro" id="IPR055414">
    <property type="entry name" value="LRR_R13L4/SHOC2-like"/>
</dbReference>
<keyword evidence="7" id="KW-0677">Repeat</keyword>
<keyword evidence="4" id="KW-0433">Leucine-rich repeat</keyword>
<gene>
    <name evidence="14" type="ORF">FNV43_RR14977</name>
</gene>
<keyword evidence="5" id="KW-0812">Transmembrane</keyword>
<dbReference type="InterPro" id="IPR013210">
    <property type="entry name" value="LRR_N_plant-typ"/>
</dbReference>
<proteinExistence type="inferred from homology"/>
<evidence type="ECO:0000256" key="11">
    <source>
        <dbReference type="ARBA" id="ARBA00023180"/>
    </source>
</evidence>
<comment type="similarity">
    <text evidence="2">Belongs to the RLP family.</text>
</comment>
<feature type="domain" description="Disease resistance R13L4/SHOC-2-like LRR" evidence="13">
    <location>
        <begin position="713"/>
        <end position="874"/>
    </location>
</feature>
<evidence type="ECO:0000256" key="9">
    <source>
        <dbReference type="ARBA" id="ARBA00023136"/>
    </source>
</evidence>
<dbReference type="PANTHER" id="PTHR48063:SF81">
    <property type="entry name" value="LEUCINE-RICH REPEAT-CONTAINING N-TERMINAL PLANT-TYPE DOMAIN-CONTAINING PROTEIN"/>
    <property type="match status" value="1"/>
</dbReference>
<evidence type="ECO:0000256" key="2">
    <source>
        <dbReference type="ARBA" id="ARBA00009592"/>
    </source>
</evidence>
<dbReference type="FunFam" id="3.80.10.10:FF:001362">
    <property type="entry name" value="Lrr receptor-like serinethreonine-protein kinase gso2"/>
    <property type="match status" value="1"/>
</dbReference>
<dbReference type="FunFam" id="3.80.10.10:FF:000213">
    <property type="entry name" value="Tyrosine-sulfated glycopeptide receptor 1"/>
    <property type="match status" value="1"/>
</dbReference>
<evidence type="ECO:0000256" key="3">
    <source>
        <dbReference type="ARBA" id="ARBA00022475"/>
    </source>
</evidence>
<reference evidence="14" key="1">
    <citation type="submission" date="2020-03" db="EMBL/GenBank/DDBJ databases">
        <title>A high-quality chromosome-level genome assembly of a woody plant with both climbing and erect habits, Rhamnella rubrinervis.</title>
        <authorList>
            <person name="Lu Z."/>
            <person name="Yang Y."/>
            <person name="Zhu X."/>
            <person name="Sun Y."/>
        </authorList>
    </citation>
    <scope>NUCLEOTIDE SEQUENCE</scope>
    <source>
        <strain evidence="14">BYM</strain>
        <tissue evidence="14">Leaf</tissue>
    </source>
</reference>
<dbReference type="Proteomes" id="UP000796880">
    <property type="component" value="Unassembled WGS sequence"/>
</dbReference>
<keyword evidence="15" id="KW-1185">Reference proteome</keyword>
<evidence type="ECO:0000256" key="6">
    <source>
        <dbReference type="ARBA" id="ARBA00022729"/>
    </source>
</evidence>
<dbReference type="Pfam" id="PF08263">
    <property type="entry name" value="LRRNT_2"/>
    <property type="match status" value="2"/>
</dbReference>
<evidence type="ECO:0000259" key="12">
    <source>
        <dbReference type="Pfam" id="PF08263"/>
    </source>
</evidence>
<keyword evidence="3" id="KW-1003">Cell membrane</keyword>
<comment type="caution">
    <text evidence="14">The sequence shown here is derived from an EMBL/GenBank/DDBJ whole genome shotgun (WGS) entry which is preliminary data.</text>
</comment>
<evidence type="ECO:0000256" key="7">
    <source>
        <dbReference type="ARBA" id="ARBA00022737"/>
    </source>
</evidence>
<dbReference type="InterPro" id="IPR001611">
    <property type="entry name" value="Leu-rich_rpt"/>
</dbReference>
<evidence type="ECO:0000256" key="4">
    <source>
        <dbReference type="ARBA" id="ARBA00022614"/>
    </source>
</evidence>
<feature type="domain" description="Leucine-rich repeat-containing N-terminal plant-type" evidence="12">
    <location>
        <begin position="461"/>
        <end position="496"/>
    </location>
</feature>
<dbReference type="OrthoDB" id="1060944at2759"/>
<evidence type="ECO:0000313" key="15">
    <source>
        <dbReference type="Proteomes" id="UP000796880"/>
    </source>
</evidence>
<sequence>MLVVGGGGGGRGTEYELTTLGSHWRPNSLNSGEILSSFKVIENIKKKLNVNQMKLFGESCFGHFLKVYDMNFSGGTAHHMLLRELESLKTDEMEFKSVNKKTKGKSRLQNASAIYGLYGFPYAFQLYVHELLHPTEVEKSVLIEATLVLLETKAMKDQQGDITCMLVDLKKLVAIMRHSHQVYIEVSNVVVGCISDERKALLQFKGGLTDPSASFGGTIPPNLGNLTRLSYLDLNNHLLCQTRVASSGFLNGFNSIIPHWLFNLKSLVQPDLSSNHFHGALPDAIANNRMSIIPECVGQLSKLVVLTFGKVSWVKLIWPIPRDLGEVILLLSVLDVSYNSLNGRIPFPRVTHASPTLLSYLVSLSLLGNHVVDSRTGRSGTGGELLSILDRGGHDSNLQHTLSHSIAQTYISNTITSMGYSSGITTSIGEILLLVCGMLLCLSKLCICLGEFKHVGCVEVERKALLEFKDGLVVPSGRLSSWVGEDCCKWAGVICNNETGRVVKLKLRNPYPNSGIDRAEHELDGGINSSLHVLKDLKYLDLSMNFIRGSQIPYFIGSLGNLRYLNLSHASFGGVIPPNLGNLSRLNYLDLSRDFNPFVVGKSSSLHWLSGLVSLKYLSLEGWNLTMAATYWLQTVIRLPHLLELHLSSCGLSDLPLTVPFVNLTSLLVLDLSNNEFNSTIPHWLLNLESLVELDLSSNHFHGALPDVYRNNCSLEILNLAHNKLTGNLPNTLGYIKSLRKLLLSNNLLQGSIPHSIGNSTSLETFLLSGNQMSAIPESLGQLSNLVQLDISHNIWEGVLTEAHLVNLSSLKELSIININNQSPDNISLIFNISSDWLPPFKLGRLSIHSCQLGPKFPTWLKNQNELSRLSLTNAKISDTSPNWFWQLDLEFAYNNISGKVLKFLLLSNNNLSGELPSSLRNCSKLNALDLGDNKLSGELPAWIGRNMSALSILRMRSNLFSGKIPSELCGLSDLHVLDFSNNDLSGHIPHCIGNLSGMKSGAQMNGDIALLNNGNFKIMAKGRTLEYTYFIQYAVDSLDLSNNKLSGEIPEELTSLVNLWSLNMSINHLTGNIPSDIGNMKSLETLDLSRNKLVGQIPPTMSSLTFLNHLNLSYNNLSSKIPTANQFQTLLDPSMYQGNVALCGQPLPTNCSGNEQNSTQGDQEDRCLIVNKSWRDAYFGFVKQVSDASYCFIECLEVDKYWGDL</sequence>
<keyword evidence="8" id="KW-1133">Transmembrane helix</keyword>
<dbReference type="SUPFAM" id="SSF52047">
    <property type="entry name" value="RNI-like"/>
    <property type="match status" value="1"/>
</dbReference>
<dbReference type="InterPro" id="IPR003591">
    <property type="entry name" value="Leu-rich_rpt_typical-subtyp"/>
</dbReference>
<dbReference type="InterPro" id="IPR032675">
    <property type="entry name" value="LRR_dom_sf"/>
</dbReference>
<dbReference type="PANTHER" id="PTHR48063">
    <property type="entry name" value="LRR RECEPTOR-LIKE KINASE"/>
    <property type="match status" value="1"/>
</dbReference>
<name>A0A8K0MGU3_9ROSA</name>
<dbReference type="Gene3D" id="3.80.10.10">
    <property type="entry name" value="Ribonuclease Inhibitor"/>
    <property type="match status" value="5"/>
</dbReference>
<evidence type="ECO:0000259" key="13">
    <source>
        <dbReference type="Pfam" id="PF23598"/>
    </source>
</evidence>
<evidence type="ECO:0000313" key="14">
    <source>
        <dbReference type="EMBL" id="KAF3445282.1"/>
    </source>
</evidence>
<dbReference type="PRINTS" id="PR00019">
    <property type="entry name" value="LEURICHRPT"/>
</dbReference>
<keyword evidence="6" id="KW-0732">Signal</keyword>
<protein>
    <recommendedName>
        <fullName evidence="16">Leucine-rich repeat-containing N-terminal plant-type domain-containing protein</fullName>
    </recommendedName>
</protein>
<keyword evidence="9" id="KW-0472">Membrane</keyword>
<dbReference type="GO" id="GO:0005886">
    <property type="term" value="C:plasma membrane"/>
    <property type="evidence" value="ECO:0007669"/>
    <property type="project" value="UniProtKB-SubCell"/>
</dbReference>
<keyword evidence="11" id="KW-0325">Glycoprotein</keyword>
<evidence type="ECO:0000256" key="1">
    <source>
        <dbReference type="ARBA" id="ARBA00004251"/>
    </source>
</evidence>
<feature type="domain" description="Leucine-rich repeat-containing N-terminal plant-type" evidence="12">
    <location>
        <begin position="195"/>
        <end position="213"/>
    </location>
</feature>
<keyword evidence="10" id="KW-0675">Receptor</keyword>
<dbReference type="Pfam" id="PF00560">
    <property type="entry name" value="LRR_1"/>
    <property type="match status" value="8"/>
</dbReference>
<organism evidence="14 15">
    <name type="scientific">Rhamnella rubrinervis</name>
    <dbReference type="NCBI Taxonomy" id="2594499"/>
    <lineage>
        <taxon>Eukaryota</taxon>
        <taxon>Viridiplantae</taxon>
        <taxon>Streptophyta</taxon>
        <taxon>Embryophyta</taxon>
        <taxon>Tracheophyta</taxon>
        <taxon>Spermatophyta</taxon>
        <taxon>Magnoliopsida</taxon>
        <taxon>eudicotyledons</taxon>
        <taxon>Gunneridae</taxon>
        <taxon>Pentapetalae</taxon>
        <taxon>rosids</taxon>
        <taxon>fabids</taxon>
        <taxon>Rosales</taxon>
        <taxon>Rhamnaceae</taxon>
        <taxon>rhamnoid group</taxon>
        <taxon>Rhamneae</taxon>
        <taxon>Rhamnella</taxon>
    </lineage>
</organism>
<dbReference type="InterPro" id="IPR046956">
    <property type="entry name" value="RLP23-like"/>
</dbReference>
<evidence type="ECO:0000256" key="8">
    <source>
        <dbReference type="ARBA" id="ARBA00022989"/>
    </source>
</evidence>
<accession>A0A8K0MGU3</accession>
<dbReference type="Pfam" id="PF13855">
    <property type="entry name" value="LRR_8"/>
    <property type="match status" value="1"/>
</dbReference>
<dbReference type="SMART" id="SM00369">
    <property type="entry name" value="LRR_TYP"/>
    <property type="match status" value="10"/>
</dbReference>
<dbReference type="Pfam" id="PF23598">
    <property type="entry name" value="LRR_14"/>
    <property type="match status" value="1"/>
</dbReference>
<comment type="subcellular location">
    <subcellularLocation>
        <location evidence="1">Cell membrane</location>
        <topology evidence="1">Single-pass type I membrane protein</topology>
    </subcellularLocation>
</comment>
<evidence type="ECO:0008006" key="16">
    <source>
        <dbReference type="Google" id="ProtNLM"/>
    </source>
</evidence>
<evidence type="ECO:0000256" key="10">
    <source>
        <dbReference type="ARBA" id="ARBA00023170"/>
    </source>
</evidence>
<evidence type="ECO:0000256" key="5">
    <source>
        <dbReference type="ARBA" id="ARBA00022692"/>
    </source>
</evidence>
<dbReference type="SUPFAM" id="SSF52058">
    <property type="entry name" value="L domain-like"/>
    <property type="match status" value="2"/>
</dbReference>
<dbReference type="EMBL" id="VOIH02000006">
    <property type="protein sequence ID" value="KAF3445282.1"/>
    <property type="molecule type" value="Genomic_DNA"/>
</dbReference>
<dbReference type="AlphaFoldDB" id="A0A8K0MGU3"/>